<dbReference type="CDD" id="cd04084">
    <property type="entry name" value="CBM6_xylanase-like"/>
    <property type="match status" value="3"/>
</dbReference>
<dbReference type="SMART" id="SM00606">
    <property type="entry name" value="CBD_IV"/>
    <property type="match status" value="3"/>
</dbReference>
<evidence type="ECO:0000256" key="2">
    <source>
        <dbReference type="SAM" id="SignalP"/>
    </source>
</evidence>
<dbReference type="SUPFAM" id="SSF49785">
    <property type="entry name" value="Galactose-binding domain-like"/>
    <property type="match status" value="3"/>
</dbReference>
<evidence type="ECO:0000259" key="3">
    <source>
        <dbReference type="PROSITE" id="PS51175"/>
    </source>
</evidence>
<evidence type="ECO:0000313" key="4">
    <source>
        <dbReference type="EMBL" id="MDO5971773.1"/>
    </source>
</evidence>
<dbReference type="NCBIfam" id="TIGR04183">
    <property type="entry name" value="Por_Secre_tail"/>
    <property type="match status" value="1"/>
</dbReference>
<organism evidence="4 5">
    <name type="scientific">Flavivirga aquimarina</name>
    <dbReference type="NCBI Taxonomy" id="2027862"/>
    <lineage>
        <taxon>Bacteria</taxon>
        <taxon>Pseudomonadati</taxon>
        <taxon>Bacteroidota</taxon>
        <taxon>Flavobacteriia</taxon>
        <taxon>Flavobacteriales</taxon>
        <taxon>Flavobacteriaceae</taxon>
        <taxon>Flavivirga</taxon>
    </lineage>
</organism>
<feature type="domain" description="CBM6" evidence="3">
    <location>
        <begin position="590"/>
        <end position="715"/>
    </location>
</feature>
<proteinExistence type="predicted"/>
<feature type="domain" description="CBM6" evidence="3">
    <location>
        <begin position="455"/>
        <end position="578"/>
    </location>
</feature>
<dbReference type="Pfam" id="PF18962">
    <property type="entry name" value="Por_Secre_tail"/>
    <property type="match status" value="1"/>
</dbReference>
<gene>
    <name evidence="4" type="ORF">Q4Q35_18380</name>
</gene>
<feature type="domain" description="CBM6" evidence="3">
    <location>
        <begin position="718"/>
        <end position="847"/>
    </location>
</feature>
<dbReference type="InterPro" id="IPR011050">
    <property type="entry name" value="Pectin_lyase_fold/virulence"/>
</dbReference>
<dbReference type="InterPro" id="IPR008979">
    <property type="entry name" value="Galactose-bd-like_sf"/>
</dbReference>
<dbReference type="InterPro" id="IPR006584">
    <property type="entry name" value="Cellulose-bd_IV"/>
</dbReference>
<sequence length="936" mass="101456">MFKFKNIKKNYYFITIVIMLLPLYSTNAQTVVNSLAELITAVKQSNQEIVLAAGNYNFDDLASDNKDIDVSGSNNNINLTGAHISVPVGSVRTTYIHVSGNNNTIIGGEIEDVYRNNMTEVTDFSAYNQDRDNLAYGLRGAAVLEVSGEDNLINGIKLTVRGSFPYGYGSMYGINQVNTFGLDKRCGLLINGKKNTLDNVEVQQRAFGHAIFMQGEADETVIKNTYVEGRTRPTGDLYYENQPYDLPFLSGFKLPYEDNAPFTVGEVHSLCEDGIRQYNGVGSVTVENCTVKKTRGGIRLYLGGNATVKNSTAIDCGNTNWNLPANAVVENSAGNFTNGPLRDNRLGRSGMTAEWTIIPSPNSGGMHNIADVLGNNQNLVFHRTDGPLDDKEKKAIVVAGDNSTIVNETEYTIILEASANGNTITSCGPVIDNGSGNNVTINSCDFVITCNNTVDNLEAECYDSMSGVQTESIDINNDAVSYTNNGDWISFNSIDLSGMGTVKATTSSQKDGVSIEIRRGSVTGTLLGTIAVPNTSNYGIYQEVSADLTETFDGVTDIYFVFTGPGGFLLNVDEISFEKNLCTETIDPVLPIQLEDYCEASGVQLAYLLNDNQEVGYIHNGDYLKLANVDFDEVNYNSIEVAASSKTGGGTVELRTGTVDGPLLGSIAITNTGAWDQYEVFSNYAEQDVSGVQDLFVVFVGGPGSLFNVDYLYFRNDPCLEIVDAFSEIDAIEHCEKSGVVTYDDEYVGSIHDGDWVRYGSVDFGSNSPVGVTLSLSGQNNTDGYVNVMLDDPTNGTMIATATVPATGGWTNWENVTVPVNNDVTGIQDVYVYFGGGAYNLNWLQFRSVLSTSSIGKKLSGVVFYPNPVKDVLNIKLTTLEEVDVSILNLVGQKVYSGVVKKGNNNIQLGTLNTGMYIMKMIDGAQVYVQKIIIDK</sequence>
<dbReference type="Pfam" id="PF03422">
    <property type="entry name" value="CBM_6"/>
    <property type="match status" value="3"/>
</dbReference>
<dbReference type="Gene3D" id="2.60.120.260">
    <property type="entry name" value="Galactose-binding domain-like"/>
    <property type="match status" value="3"/>
</dbReference>
<dbReference type="InterPro" id="IPR026444">
    <property type="entry name" value="Secre_tail"/>
</dbReference>
<dbReference type="InterPro" id="IPR005084">
    <property type="entry name" value="CBM6"/>
</dbReference>
<feature type="chain" id="PRO_5045880910" evidence="2">
    <location>
        <begin position="31"/>
        <end position="936"/>
    </location>
</feature>
<dbReference type="Proteomes" id="UP001176883">
    <property type="component" value="Unassembled WGS sequence"/>
</dbReference>
<protein>
    <submittedName>
        <fullName evidence="4">Carbohydrate-binding protein</fullName>
    </submittedName>
</protein>
<dbReference type="EMBL" id="JAUOEK010000172">
    <property type="protein sequence ID" value="MDO5971773.1"/>
    <property type="molecule type" value="Genomic_DNA"/>
</dbReference>
<accession>A0ABT8WF36</accession>
<dbReference type="PROSITE" id="PS51175">
    <property type="entry name" value="CBM6"/>
    <property type="match status" value="3"/>
</dbReference>
<feature type="signal peptide" evidence="2">
    <location>
        <begin position="1"/>
        <end position="30"/>
    </location>
</feature>
<name>A0ABT8WF36_9FLAO</name>
<comment type="caution">
    <text evidence="4">The sequence shown here is derived from an EMBL/GenBank/DDBJ whole genome shotgun (WGS) entry which is preliminary data.</text>
</comment>
<evidence type="ECO:0000256" key="1">
    <source>
        <dbReference type="ARBA" id="ARBA00022729"/>
    </source>
</evidence>
<evidence type="ECO:0000313" key="5">
    <source>
        <dbReference type="Proteomes" id="UP001176883"/>
    </source>
</evidence>
<reference evidence="4" key="1">
    <citation type="submission" date="2023-07" db="EMBL/GenBank/DDBJ databases">
        <title>Two novel species in the genus Flavivirga.</title>
        <authorList>
            <person name="Kwon K."/>
        </authorList>
    </citation>
    <scope>NUCLEOTIDE SEQUENCE</scope>
    <source>
        <strain evidence="4">KCTC 52353</strain>
    </source>
</reference>
<keyword evidence="1 2" id="KW-0732">Signal</keyword>
<dbReference type="RefSeq" id="WP_303279486.1">
    <property type="nucleotide sequence ID" value="NZ_JAUOEK010000172.1"/>
</dbReference>
<keyword evidence="5" id="KW-1185">Reference proteome</keyword>
<dbReference type="SUPFAM" id="SSF51126">
    <property type="entry name" value="Pectin lyase-like"/>
    <property type="match status" value="1"/>
</dbReference>